<dbReference type="InterPro" id="IPR036249">
    <property type="entry name" value="Thioredoxin-like_sf"/>
</dbReference>
<dbReference type="Proteomes" id="UP000044071">
    <property type="component" value="Unassembled WGS sequence"/>
</dbReference>
<evidence type="ECO:0000313" key="2">
    <source>
        <dbReference type="EMBL" id="CDZ76856.1"/>
    </source>
</evidence>
<keyword evidence="3" id="KW-1185">Reference proteome</keyword>
<dbReference type="PANTHER" id="PTHR41709">
    <property type="entry name" value="KAIB-LIKE PROTEIN 1"/>
    <property type="match status" value="1"/>
</dbReference>
<accession>A0A078KUZ7</accession>
<dbReference type="Gene3D" id="3.40.30.10">
    <property type="entry name" value="Glutaredoxin"/>
    <property type="match status" value="1"/>
</dbReference>
<dbReference type="SUPFAM" id="SSF52833">
    <property type="entry name" value="Thioredoxin-like"/>
    <property type="match status" value="1"/>
</dbReference>
<dbReference type="OrthoDB" id="5458519at2"/>
<organism evidence="2 3">
    <name type="scientific">Legionella massiliensis</name>
    <dbReference type="NCBI Taxonomy" id="1034943"/>
    <lineage>
        <taxon>Bacteria</taxon>
        <taxon>Pseudomonadati</taxon>
        <taxon>Pseudomonadota</taxon>
        <taxon>Gammaproteobacteria</taxon>
        <taxon>Legionellales</taxon>
        <taxon>Legionellaceae</taxon>
        <taxon>Legionella</taxon>
    </lineage>
</organism>
<dbReference type="InterPro" id="IPR011649">
    <property type="entry name" value="KaiB_domain"/>
</dbReference>
<dbReference type="PANTHER" id="PTHR41709:SF2">
    <property type="entry name" value="CIRCADIAN CLOCK PROTEIN KAIB2"/>
    <property type="match status" value="1"/>
</dbReference>
<evidence type="ECO:0000259" key="1">
    <source>
        <dbReference type="SMART" id="SM01248"/>
    </source>
</evidence>
<dbReference type="RefSeq" id="WP_043873289.1">
    <property type="nucleotide sequence ID" value="NZ_CCVW01000001.1"/>
</dbReference>
<dbReference type="AlphaFoldDB" id="A0A078KUZ7"/>
<dbReference type="SMART" id="SM01248">
    <property type="entry name" value="KaiB"/>
    <property type="match status" value="1"/>
</dbReference>
<evidence type="ECO:0000313" key="3">
    <source>
        <dbReference type="Proteomes" id="UP000044071"/>
    </source>
</evidence>
<dbReference type="EMBL" id="CCSB01000001">
    <property type="protein sequence ID" value="CDZ76856.1"/>
    <property type="molecule type" value="Genomic_DNA"/>
</dbReference>
<dbReference type="STRING" id="1034943.BN59_01132"/>
<dbReference type="eggNOG" id="COG4251">
    <property type="taxonomic scope" value="Bacteria"/>
</dbReference>
<dbReference type="InterPro" id="IPR039022">
    <property type="entry name" value="KaiB-like"/>
</dbReference>
<name>A0A078KUZ7_9GAMM</name>
<proteinExistence type="predicted"/>
<sequence>MKYHLQLYIAGQNLRSKKAITNLKEIEETYLKNDALIEIIDVLDEPEIAMKNGINATPTIVKLIPTPMKKSIADLMDIREVLFWLGIAT</sequence>
<dbReference type="GO" id="GO:0048511">
    <property type="term" value="P:rhythmic process"/>
    <property type="evidence" value="ECO:0007669"/>
    <property type="project" value="InterPro"/>
</dbReference>
<gene>
    <name evidence="2" type="primary">kaiB</name>
    <name evidence="2" type="ORF">BN59_01132</name>
</gene>
<reference evidence="2 3" key="1">
    <citation type="submission" date="2014-06" db="EMBL/GenBank/DDBJ databases">
        <authorList>
            <person name="Urmite Genomes Urmite Genomes"/>
        </authorList>
    </citation>
    <scope>NUCLEOTIDE SEQUENCE [LARGE SCALE GENOMIC DNA]</scope>
</reference>
<protein>
    <submittedName>
        <fullName evidence="2">Circadian clock protein KaiB</fullName>
    </submittedName>
</protein>
<feature type="domain" description="KaiB" evidence="1">
    <location>
        <begin position="6"/>
        <end position="87"/>
    </location>
</feature>
<dbReference type="Pfam" id="PF07689">
    <property type="entry name" value="KaiB"/>
    <property type="match status" value="1"/>
</dbReference>